<name>A0A8H7YW57_AJECA</name>
<protein>
    <recommendedName>
        <fullName evidence="1">Aminoglycoside phosphotransferase domain-containing protein</fullName>
    </recommendedName>
</protein>
<dbReference type="CDD" id="cd05120">
    <property type="entry name" value="APH_ChoK_like"/>
    <property type="match status" value="1"/>
</dbReference>
<comment type="caution">
    <text evidence="2">The sequence shown here is derived from an EMBL/GenBank/DDBJ whole genome shotgun (WGS) entry which is preliminary data.</text>
</comment>
<dbReference type="EMBL" id="JAEVHI010000002">
    <property type="protein sequence ID" value="KAG5299017.1"/>
    <property type="molecule type" value="Genomic_DNA"/>
</dbReference>
<proteinExistence type="predicted"/>
<dbReference type="Pfam" id="PF01636">
    <property type="entry name" value="APH"/>
    <property type="match status" value="1"/>
</dbReference>
<dbReference type="SUPFAM" id="SSF56112">
    <property type="entry name" value="Protein kinase-like (PK-like)"/>
    <property type="match status" value="1"/>
</dbReference>
<evidence type="ECO:0000313" key="3">
    <source>
        <dbReference type="Proteomes" id="UP000670092"/>
    </source>
</evidence>
<dbReference type="InterPro" id="IPR002575">
    <property type="entry name" value="Aminoglycoside_PTrfase"/>
</dbReference>
<reference evidence="2 3" key="1">
    <citation type="submission" date="2021-01" db="EMBL/GenBank/DDBJ databases">
        <title>Chromosome-level genome assembly of a human fungal pathogen reveals clustering of transcriptionally co-regulated genes.</title>
        <authorList>
            <person name="Voorhies M."/>
            <person name="Cohen S."/>
            <person name="Shea T.P."/>
            <person name="Petrus S."/>
            <person name="Munoz J.F."/>
            <person name="Poplawski S."/>
            <person name="Goldman W.E."/>
            <person name="Michael T."/>
            <person name="Cuomo C.A."/>
            <person name="Sil A."/>
            <person name="Beyhan S."/>
        </authorList>
    </citation>
    <scope>NUCLEOTIDE SEQUENCE [LARGE SCALE GENOMIC DNA]</scope>
    <source>
        <strain evidence="2 3">G184AR</strain>
    </source>
</reference>
<organism evidence="2 3">
    <name type="scientific">Ajellomyces capsulatus</name>
    <name type="common">Darling's disease fungus</name>
    <name type="synonym">Histoplasma capsulatum</name>
    <dbReference type="NCBI Taxonomy" id="5037"/>
    <lineage>
        <taxon>Eukaryota</taxon>
        <taxon>Fungi</taxon>
        <taxon>Dikarya</taxon>
        <taxon>Ascomycota</taxon>
        <taxon>Pezizomycotina</taxon>
        <taxon>Eurotiomycetes</taxon>
        <taxon>Eurotiomycetidae</taxon>
        <taxon>Onygenales</taxon>
        <taxon>Ajellomycetaceae</taxon>
        <taxon>Histoplasma</taxon>
    </lineage>
</organism>
<evidence type="ECO:0000313" key="2">
    <source>
        <dbReference type="EMBL" id="KAG5299017.1"/>
    </source>
</evidence>
<accession>A0A8H7YW57</accession>
<dbReference type="VEuPathDB" id="FungiDB:I7I52_09180"/>
<dbReference type="PANTHER" id="PTHR21310:SF58">
    <property type="entry name" value="AMINOGLYCOSIDE PHOSPHOTRANSFERASE DOMAIN-CONTAINING PROTEIN"/>
    <property type="match status" value="1"/>
</dbReference>
<dbReference type="Proteomes" id="UP000670092">
    <property type="component" value="Unassembled WGS sequence"/>
</dbReference>
<dbReference type="Gene3D" id="3.90.1200.10">
    <property type="match status" value="1"/>
</dbReference>
<dbReference type="AlphaFoldDB" id="A0A8H7YW57"/>
<dbReference type="InterPro" id="IPR011009">
    <property type="entry name" value="Kinase-like_dom_sf"/>
</dbReference>
<sequence>MAALPWNIPGSASQLFFQDKQSAQYKALLAITDVPHPDRSILGAFINDAFDPQEAARYFLRMTCAGERSQPKKNVSQFLSDWKIIIDKFRPTRATSLSSEIRMLIYDRDGGCCCLSRTPFKSYSDPDEEFVHMVSPLAFSDQDLSEGTALSEMLEAFLSRKSLENWRSFFSNPHHQASERLDNLWLLSTPAFDAIRKGQVHFKVKTWVNNPDRTRKQTYFVGSNTFTRGPNVLRSLSTDTMVLENRTPQLTPILDEELFGFHARFSKVLAWMDAKEHMNTSPGAIGAKKSCTSVLVTPFLRIFRPMWIMLPSFIRAFVYDKLHWVGFRMYGRSLSMTVQKLPFGLYLRRGSPVLTPKYHVEAHTLRLVEQFTRIPAPRPVDVLGTPRFSYLLMTCVPGRPIGPMIDTMTDEELKQVVLDLKEYVSQLRNIPRPTTDFQICNSEGGGLLDWRIPDSQREELRFKTEADFNNYLTDPFCEEIRQRAARSHDICHEIVFTHGDLNPRNILAENGKITGIVDWENAGWFPEYWEFTKAHYTVRSLIRWLADVIDRVFERYRDELLVENMLSDLLGPF</sequence>
<dbReference type="PANTHER" id="PTHR21310">
    <property type="entry name" value="AMINOGLYCOSIDE PHOSPHOTRANSFERASE-RELATED-RELATED"/>
    <property type="match status" value="1"/>
</dbReference>
<feature type="domain" description="Aminoglycoside phosphotransferase" evidence="1">
    <location>
        <begin position="346"/>
        <end position="551"/>
    </location>
</feature>
<dbReference type="OrthoDB" id="5424973at2759"/>
<dbReference type="InterPro" id="IPR051678">
    <property type="entry name" value="AGP_Transferase"/>
</dbReference>
<evidence type="ECO:0000259" key="1">
    <source>
        <dbReference type="Pfam" id="PF01636"/>
    </source>
</evidence>
<gene>
    <name evidence="2" type="ORF">I7I52_09180</name>
</gene>